<organism evidence="2 3">
    <name type="scientific">Byssothecium circinans</name>
    <dbReference type="NCBI Taxonomy" id="147558"/>
    <lineage>
        <taxon>Eukaryota</taxon>
        <taxon>Fungi</taxon>
        <taxon>Dikarya</taxon>
        <taxon>Ascomycota</taxon>
        <taxon>Pezizomycotina</taxon>
        <taxon>Dothideomycetes</taxon>
        <taxon>Pleosporomycetidae</taxon>
        <taxon>Pleosporales</taxon>
        <taxon>Massarineae</taxon>
        <taxon>Massarinaceae</taxon>
        <taxon>Byssothecium</taxon>
    </lineage>
</organism>
<evidence type="ECO:0008006" key="4">
    <source>
        <dbReference type="Google" id="ProtNLM"/>
    </source>
</evidence>
<dbReference type="EMBL" id="ML977001">
    <property type="protein sequence ID" value="KAF1953919.1"/>
    <property type="molecule type" value="Genomic_DNA"/>
</dbReference>
<gene>
    <name evidence="2" type="ORF">CC80DRAFT_494170</name>
</gene>
<feature type="region of interest" description="Disordered" evidence="1">
    <location>
        <begin position="1"/>
        <end position="36"/>
    </location>
</feature>
<reference evidence="2" key="1">
    <citation type="journal article" date="2020" name="Stud. Mycol.">
        <title>101 Dothideomycetes genomes: a test case for predicting lifestyles and emergence of pathogens.</title>
        <authorList>
            <person name="Haridas S."/>
            <person name="Albert R."/>
            <person name="Binder M."/>
            <person name="Bloem J."/>
            <person name="Labutti K."/>
            <person name="Salamov A."/>
            <person name="Andreopoulos B."/>
            <person name="Baker S."/>
            <person name="Barry K."/>
            <person name="Bills G."/>
            <person name="Bluhm B."/>
            <person name="Cannon C."/>
            <person name="Castanera R."/>
            <person name="Culley D."/>
            <person name="Daum C."/>
            <person name="Ezra D."/>
            <person name="Gonzalez J."/>
            <person name="Henrissat B."/>
            <person name="Kuo A."/>
            <person name="Liang C."/>
            <person name="Lipzen A."/>
            <person name="Lutzoni F."/>
            <person name="Magnuson J."/>
            <person name="Mondo S."/>
            <person name="Nolan M."/>
            <person name="Ohm R."/>
            <person name="Pangilinan J."/>
            <person name="Park H.-J."/>
            <person name="Ramirez L."/>
            <person name="Alfaro M."/>
            <person name="Sun H."/>
            <person name="Tritt A."/>
            <person name="Yoshinaga Y."/>
            <person name="Zwiers L.-H."/>
            <person name="Turgeon B."/>
            <person name="Goodwin S."/>
            <person name="Spatafora J."/>
            <person name="Crous P."/>
            <person name="Grigoriev I."/>
        </authorList>
    </citation>
    <scope>NUCLEOTIDE SEQUENCE</scope>
    <source>
        <strain evidence="2">CBS 675.92</strain>
    </source>
</reference>
<dbReference type="PANTHER" id="PTHR33361:SF2">
    <property type="entry name" value="DUF885 DOMAIN-CONTAINING PROTEIN"/>
    <property type="match status" value="1"/>
</dbReference>
<keyword evidence="3" id="KW-1185">Reference proteome</keyword>
<sequence>MRDPVVYSGEYRPQAEPPQARNRETTTKVGSTKKNAENEFISDRITKIREDQSNLEDYYKVRSSPTRYQRLQTFFETEIAALKDAPFDDLDQEGKIDYILLRNYLRYQLGQLRHDAEQDSKVLSFLGGYFPVRLARMIELRQQVDDADGKQAASWLVEVMEHIAMVKKRIVEGNEKADPVVALRATETLAELKDHLKEWFAFYKDYDPWFTYWTADPYSKIDKVLQDLIDTIKRVAVGIEPDDTETIIGEPIGRAAVLDALQTEMIPYTPEELIEIGKKEYAWCEQEMKKAASELGFQDWRSALEHVKQLYVEPGRQPQLVRDLTKEATAYVKKHDLATVPFICEETIRTFMMSPQAQKMNPFFLGGDSIIVSYPTSTMSHEQKLMSMRGNNIHFARATVFHEMIPGHHLHGHYTSRHRPYRQMFSTPFCIEGWAFYWEVVLYDSPSWPKTPENRIGMLFWRMHRCARIVFSLKYHLGEMSAQEAVELLVDWVGHERATAEGEVRRSVMGNYGPLYQAGYMLGGLQIWALRKEIVGDLEGQIGEKEFHDRFLKANQMPVELFRALIKEQELDRDVESKWKFYQELE</sequence>
<evidence type="ECO:0000256" key="1">
    <source>
        <dbReference type="SAM" id="MobiDB-lite"/>
    </source>
</evidence>
<dbReference type="PANTHER" id="PTHR33361">
    <property type="entry name" value="GLR0591 PROTEIN"/>
    <property type="match status" value="1"/>
</dbReference>
<evidence type="ECO:0000313" key="3">
    <source>
        <dbReference type="Proteomes" id="UP000800035"/>
    </source>
</evidence>
<protein>
    <recommendedName>
        <fullName evidence="4">X-Pro dipeptidyl-peptidase</fullName>
    </recommendedName>
</protein>
<name>A0A6A5TQD1_9PLEO</name>
<dbReference type="InterPro" id="IPR010281">
    <property type="entry name" value="DUF885"/>
</dbReference>
<dbReference type="AlphaFoldDB" id="A0A6A5TQD1"/>
<evidence type="ECO:0000313" key="2">
    <source>
        <dbReference type="EMBL" id="KAF1953919.1"/>
    </source>
</evidence>
<dbReference type="Proteomes" id="UP000800035">
    <property type="component" value="Unassembled WGS sequence"/>
</dbReference>
<dbReference type="OrthoDB" id="5959877at2759"/>
<accession>A0A6A5TQD1</accession>
<dbReference type="Pfam" id="PF05960">
    <property type="entry name" value="DUF885"/>
    <property type="match status" value="1"/>
</dbReference>
<proteinExistence type="predicted"/>